<evidence type="ECO:0000256" key="6">
    <source>
        <dbReference type="ARBA" id="ARBA00022679"/>
    </source>
</evidence>
<reference evidence="13" key="1">
    <citation type="journal article" date="2020" name="Stud. Mycol.">
        <title>101 Dothideomycetes genomes: a test case for predicting lifestyles and emergence of pathogens.</title>
        <authorList>
            <person name="Haridas S."/>
            <person name="Albert R."/>
            <person name="Binder M."/>
            <person name="Bloem J."/>
            <person name="Labutti K."/>
            <person name="Salamov A."/>
            <person name="Andreopoulos B."/>
            <person name="Baker S."/>
            <person name="Barry K."/>
            <person name="Bills G."/>
            <person name="Bluhm B."/>
            <person name="Cannon C."/>
            <person name="Castanera R."/>
            <person name="Culley D."/>
            <person name="Daum C."/>
            <person name="Ezra D."/>
            <person name="Gonzalez J."/>
            <person name="Henrissat B."/>
            <person name="Kuo A."/>
            <person name="Liang C."/>
            <person name="Lipzen A."/>
            <person name="Lutzoni F."/>
            <person name="Magnuson J."/>
            <person name="Mondo S."/>
            <person name="Nolan M."/>
            <person name="Ohm R."/>
            <person name="Pangilinan J."/>
            <person name="Park H.-J."/>
            <person name="Ramirez L."/>
            <person name="Alfaro M."/>
            <person name="Sun H."/>
            <person name="Tritt A."/>
            <person name="Yoshinaga Y."/>
            <person name="Zwiers L.-H."/>
            <person name="Turgeon B."/>
            <person name="Goodwin S."/>
            <person name="Spatafora J."/>
            <person name="Crous P."/>
            <person name="Grigoriev I."/>
        </authorList>
    </citation>
    <scope>NUCLEOTIDE SEQUENCE</scope>
    <source>
        <strain evidence="13">CBS 113389</strain>
    </source>
</reference>
<dbReference type="Gene3D" id="3.90.550.50">
    <property type="match status" value="1"/>
</dbReference>
<evidence type="ECO:0000259" key="12">
    <source>
        <dbReference type="Pfam" id="PF02434"/>
    </source>
</evidence>
<keyword evidence="11" id="KW-0472">Membrane</keyword>
<dbReference type="GO" id="GO:0016263">
    <property type="term" value="F:glycoprotein-N-acetylgalactosamine 3-beta-galactosyltransferase activity"/>
    <property type="evidence" value="ECO:0007669"/>
    <property type="project" value="UniProtKB-EC"/>
</dbReference>
<dbReference type="AlphaFoldDB" id="A0A6A6PH27"/>
<dbReference type="OrthoDB" id="414175at2759"/>
<keyword evidence="14" id="KW-1185">Reference proteome</keyword>
<evidence type="ECO:0000256" key="10">
    <source>
        <dbReference type="ARBA" id="ARBA00022989"/>
    </source>
</evidence>
<evidence type="ECO:0000256" key="9">
    <source>
        <dbReference type="ARBA" id="ARBA00022968"/>
    </source>
</evidence>
<keyword evidence="10" id="KW-1133">Transmembrane helix</keyword>
<dbReference type="InterPro" id="IPR026050">
    <property type="entry name" value="C1GALT1/C1GALT1_chp1"/>
</dbReference>
<keyword evidence="6 13" id="KW-0808">Transferase</keyword>
<name>A0A6A6PH27_9PEZI</name>
<comment type="pathway">
    <text evidence="2">Protein modification; protein glycosylation.</text>
</comment>
<evidence type="ECO:0000256" key="2">
    <source>
        <dbReference type="ARBA" id="ARBA00004922"/>
    </source>
</evidence>
<organism evidence="13 14">
    <name type="scientific">Neohortaea acidophila</name>
    <dbReference type="NCBI Taxonomy" id="245834"/>
    <lineage>
        <taxon>Eukaryota</taxon>
        <taxon>Fungi</taxon>
        <taxon>Dikarya</taxon>
        <taxon>Ascomycota</taxon>
        <taxon>Pezizomycotina</taxon>
        <taxon>Dothideomycetes</taxon>
        <taxon>Dothideomycetidae</taxon>
        <taxon>Mycosphaerellales</taxon>
        <taxon>Teratosphaeriaceae</taxon>
        <taxon>Neohortaea</taxon>
    </lineage>
</organism>
<dbReference type="RefSeq" id="XP_033585869.1">
    <property type="nucleotide sequence ID" value="XM_033734851.1"/>
</dbReference>
<evidence type="ECO:0000256" key="7">
    <source>
        <dbReference type="ARBA" id="ARBA00022692"/>
    </source>
</evidence>
<evidence type="ECO:0000313" key="14">
    <source>
        <dbReference type="Proteomes" id="UP000799767"/>
    </source>
</evidence>
<evidence type="ECO:0000256" key="5">
    <source>
        <dbReference type="ARBA" id="ARBA00022676"/>
    </source>
</evidence>
<evidence type="ECO:0000256" key="1">
    <source>
        <dbReference type="ARBA" id="ARBA00004606"/>
    </source>
</evidence>
<sequence>MPVPFSRSRVALALTLVLIFSLGLHLAFRAPSRPKWTSYYPAAEKPVIQTSRFPCRDLATVEDLVVVMRTGATEIQDKLPKHFQTTFQCFDNLLVFSDYEELFQDYPVHDVLKNMNPDIVASNPDFEIYRRLKAKGRSALRPEELSGGASFEGSKVGKIENPGWKLDKWKFLPMIRESLDLRPEGWWFVFVESDSYVVWSNLLQWIKKLDPYDPHYYGSENMIGFDVYAHGGSVFVLSRPAMEKVAKLYAEKPNYWHHYTAQHWAGDCILGKALKAVDVDLTYSWPMFQGGHPEKMDFSQPKAFTNEAMWCRPALSYHHLASPEVERMWNLEQGWIRERLVAAAKENRKPFDNRQADILHHGEIFRKLVLPNITADRSEWNNLSPDLVVAGNHDYETCKRLCQDNADCLQFSVGPPGCSIGTKFPELGQRWADYQSHWMNDRVDAWMARLEGCKGVEGWSVT</sequence>
<dbReference type="InterPro" id="IPR003378">
    <property type="entry name" value="Fringe-like_glycosylTrfase"/>
</dbReference>
<evidence type="ECO:0000256" key="3">
    <source>
        <dbReference type="ARBA" id="ARBA00006462"/>
    </source>
</evidence>
<gene>
    <name evidence="13" type="ORF">BDY17DRAFT_305321</name>
</gene>
<dbReference type="EMBL" id="MU001642">
    <property type="protein sequence ID" value="KAF2479299.1"/>
    <property type="molecule type" value="Genomic_DNA"/>
</dbReference>
<keyword evidence="8" id="KW-0547">Nucleotide-binding</keyword>
<dbReference type="GeneID" id="54475853"/>
<proteinExistence type="inferred from homology"/>
<evidence type="ECO:0000313" key="13">
    <source>
        <dbReference type="EMBL" id="KAF2479299.1"/>
    </source>
</evidence>
<keyword evidence="5 13" id="KW-0328">Glycosyltransferase</keyword>
<dbReference type="GO" id="GO:0000166">
    <property type="term" value="F:nucleotide binding"/>
    <property type="evidence" value="ECO:0007669"/>
    <property type="project" value="UniProtKB-KW"/>
</dbReference>
<dbReference type="Pfam" id="PF02434">
    <property type="entry name" value="Fringe"/>
    <property type="match status" value="1"/>
</dbReference>
<comment type="similarity">
    <text evidence="3">Belongs to the glycosyltransferase 31 family. Beta3-Gal-T subfamily.</text>
</comment>
<keyword evidence="7" id="KW-0812">Transmembrane</keyword>
<comment type="subcellular location">
    <subcellularLocation>
        <location evidence="1">Membrane</location>
        <topology evidence="1">Single-pass type II membrane protein</topology>
    </subcellularLocation>
</comment>
<evidence type="ECO:0000256" key="4">
    <source>
        <dbReference type="ARBA" id="ARBA00012557"/>
    </source>
</evidence>
<evidence type="ECO:0000256" key="8">
    <source>
        <dbReference type="ARBA" id="ARBA00022741"/>
    </source>
</evidence>
<dbReference type="Proteomes" id="UP000799767">
    <property type="component" value="Unassembled WGS sequence"/>
</dbReference>
<keyword evidence="9" id="KW-0735">Signal-anchor</keyword>
<protein>
    <recommendedName>
        <fullName evidence="4">N-acetylgalactosaminide beta-1,3-galactosyltransferase</fullName>
        <ecNumber evidence="4">2.4.1.122</ecNumber>
    </recommendedName>
</protein>
<dbReference type="GO" id="GO:0016020">
    <property type="term" value="C:membrane"/>
    <property type="evidence" value="ECO:0007669"/>
    <property type="project" value="UniProtKB-SubCell"/>
</dbReference>
<evidence type="ECO:0000256" key="11">
    <source>
        <dbReference type="ARBA" id="ARBA00023136"/>
    </source>
</evidence>
<dbReference type="PANTHER" id="PTHR23033:SF47">
    <property type="entry name" value="APPLE DOMAIN-CONTAINING PROTEIN-RELATED"/>
    <property type="match status" value="1"/>
</dbReference>
<accession>A0A6A6PH27</accession>
<dbReference type="EC" id="2.4.1.122" evidence="4"/>
<feature type="domain" description="Fringe-like glycosyltransferase" evidence="12">
    <location>
        <begin position="186"/>
        <end position="320"/>
    </location>
</feature>
<dbReference type="PANTHER" id="PTHR23033">
    <property type="entry name" value="BETA1,3-GALACTOSYLTRANSFERASE"/>
    <property type="match status" value="1"/>
</dbReference>